<dbReference type="SUPFAM" id="SSF103378">
    <property type="entry name" value="2-methylcitrate dehydratase PrpD"/>
    <property type="match status" value="1"/>
</dbReference>
<evidence type="ECO:0000259" key="2">
    <source>
        <dbReference type="Pfam" id="PF03972"/>
    </source>
</evidence>
<dbReference type="InterPro" id="IPR045337">
    <property type="entry name" value="MmgE_PrpD_C"/>
</dbReference>
<dbReference type="PANTHER" id="PTHR16943:SF8">
    <property type="entry name" value="2-METHYLCITRATE DEHYDRATASE"/>
    <property type="match status" value="1"/>
</dbReference>
<organism evidence="4 5">
    <name type="scientific">Salinigranum rubrum</name>
    <dbReference type="NCBI Taxonomy" id="755307"/>
    <lineage>
        <taxon>Archaea</taxon>
        <taxon>Methanobacteriati</taxon>
        <taxon>Methanobacteriota</taxon>
        <taxon>Stenosarchaea group</taxon>
        <taxon>Halobacteria</taxon>
        <taxon>Halobacteriales</taxon>
        <taxon>Haloferacaceae</taxon>
        <taxon>Salinigranum</taxon>
    </lineage>
</organism>
<gene>
    <name evidence="4" type="ORF">C2R22_03340</name>
</gene>
<evidence type="ECO:0000259" key="3">
    <source>
        <dbReference type="Pfam" id="PF19305"/>
    </source>
</evidence>
<dbReference type="Gene3D" id="3.30.1330.120">
    <property type="entry name" value="2-methylcitrate dehydratase PrpD"/>
    <property type="match status" value="1"/>
</dbReference>
<feature type="domain" description="MmgE/PrpD C-terminal" evidence="3">
    <location>
        <begin position="266"/>
        <end position="440"/>
    </location>
</feature>
<keyword evidence="5" id="KW-1185">Reference proteome</keyword>
<evidence type="ECO:0008006" key="6">
    <source>
        <dbReference type="Google" id="ProtNLM"/>
    </source>
</evidence>
<dbReference type="AlphaFoldDB" id="A0A2I8VFV3"/>
<name>A0A2I8VFV3_9EURY</name>
<dbReference type="OrthoDB" id="43639at2157"/>
<feature type="domain" description="MmgE/PrpD N-terminal" evidence="2">
    <location>
        <begin position="7"/>
        <end position="244"/>
    </location>
</feature>
<dbReference type="GO" id="GO:0016829">
    <property type="term" value="F:lyase activity"/>
    <property type="evidence" value="ECO:0007669"/>
    <property type="project" value="InterPro"/>
</dbReference>
<dbReference type="PANTHER" id="PTHR16943">
    <property type="entry name" value="2-METHYLCITRATE DEHYDRATASE-RELATED"/>
    <property type="match status" value="1"/>
</dbReference>
<dbReference type="Pfam" id="PF19305">
    <property type="entry name" value="MmgE_PrpD_C"/>
    <property type="match status" value="1"/>
</dbReference>
<evidence type="ECO:0000256" key="1">
    <source>
        <dbReference type="ARBA" id="ARBA00006174"/>
    </source>
</evidence>
<dbReference type="Proteomes" id="UP000236584">
    <property type="component" value="Chromosome"/>
</dbReference>
<dbReference type="RefSeq" id="WP_103424497.1">
    <property type="nucleotide sequence ID" value="NZ_CP026309.1"/>
</dbReference>
<dbReference type="InterPro" id="IPR036148">
    <property type="entry name" value="MmgE/PrpD_sf"/>
</dbReference>
<dbReference type="InterPro" id="IPR042188">
    <property type="entry name" value="MmgE/PrpD_sf_2"/>
</dbReference>
<dbReference type="GeneID" id="35591091"/>
<dbReference type="KEGG" id="srub:C2R22_03340"/>
<dbReference type="InterPro" id="IPR005656">
    <property type="entry name" value="MmgE_PrpD"/>
</dbReference>
<dbReference type="Pfam" id="PF03972">
    <property type="entry name" value="MmgE_PrpD_N"/>
    <property type="match status" value="1"/>
</dbReference>
<dbReference type="InterPro" id="IPR045336">
    <property type="entry name" value="MmgE_PrpD_N"/>
</dbReference>
<reference evidence="4 5" key="1">
    <citation type="submission" date="2018-01" db="EMBL/GenBank/DDBJ databases">
        <title>Complete genome sequence of Salinigranum rubrum GX10T, an extremely halophilic archaeon isolated from a marine solar saltern.</title>
        <authorList>
            <person name="Han S."/>
        </authorList>
    </citation>
    <scope>NUCLEOTIDE SEQUENCE [LARGE SCALE GENOMIC DNA]</scope>
    <source>
        <strain evidence="4 5">GX10</strain>
    </source>
</reference>
<dbReference type="Gene3D" id="1.10.4100.10">
    <property type="entry name" value="2-methylcitrate dehydratase PrpD"/>
    <property type="match status" value="1"/>
</dbReference>
<dbReference type="EMBL" id="CP026309">
    <property type="protein sequence ID" value="AUV80810.1"/>
    <property type="molecule type" value="Genomic_DNA"/>
</dbReference>
<evidence type="ECO:0000313" key="4">
    <source>
        <dbReference type="EMBL" id="AUV80810.1"/>
    </source>
</evidence>
<evidence type="ECO:0000313" key="5">
    <source>
        <dbReference type="Proteomes" id="UP000236584"/>
    </source>
</evidence>
<comment type="similarity">
    <text evidence="1">Belongs to the PrpD family.</text>
</comment>
<dbReference type="InterPro" id="IPR042183">
    <property type="entry name" value="MmgE/PrpD_sf_1"/>
</dbReference>
<protein>
    <recommendedName>
        <fullName evidence="6">MmgE/PrpD family protein</fullName>
    </recommendedName>
</protein>
<sequence>MSSLSHELAAHVDRVSFDDFDEAVLDITSDLLLDTVGCSIGAFTSPPSKALRAEYGDHRGTAGATVVGTDVDVPVETAGLINGTMARYLDYNDCYMATGGACHPSDHIMPLLSVAQSEGATGRDLAEAIVVAYEVECSGLDQATVRERGFDYAAWGPYSSAAAVGKLMGLSRDELVDAFGIAGASNAPLYITRRGDVSMWKGLAHPYVTHNAIQACQMARAGITGPTEVFEGDYGFQAVVSDNDLDFSERPTGDEYRILETGIKYFATGYYIHSPLTGALELVDEHDIAPDDIDAIHVDIFETAAKALATPEKWGTDQTRETADHSIPYSVAVGIVDGEVTPRQFEPDRLRGPDVHAVMEKITVSEDPDLTEYRRDHPRHIPSVTTITVDGTEYRSRVDAPLGHAERPMSDEQLDGKFRALCDGLLADEQMERVMALSADLPDLDTVDPLLDALVV</sequence>
<proteinExistence type="inferred from homology"/>
<accession>A0A2I8VFV3</accession>